<dbReference type="GO" id="GO:0042168">
    <property type="term" value="P:heme metabolic process"/>
    <property type="evidence" value="ECO:0007669"/>
    <property type="project" value="InterPro"/>
</dbReference>
<comment type="pathway">
    <text evidence="3">Porphyrin-containing compound metabolism; protoheme biosynthesis.</text>
</comment>
<keyword evidence="6 10" id="KW-0812">Transmembrane</keyword>
<dbReference type="RefSeq" id="WP_110391139.1">
    <property type="nucleotide sequence ID" value="NZ_DAIMVG010000006.1"/>
</dbReference>
<dbReference type="NCBIfam" id="TIGR00540">
    <property type="entry name" value="TPR_hemY_coli"/>
    <property type="match status" value="1"/>
</dbReference>
<evidence type="ECO:0000313" key="13">
    <source>
        <dbReference type="Proteomes" id="UP000247555"/>
    </source>
</evidence>
<evidence type="ECO:0000256" key="1">
    <source>
        <dbReference type="ARBA" id="ARBA00002962"/>
    </source>
</evidence>
<dbReference type="OrthoDB" id="7053339at2"/>
<dbReference type="GO" id="GO:0005886">
    <property type="term" value="C:plasma membrane"/>
    <property type="evidence" value="ECO:0007669"/>
    <property type="project" value="UniProtKB-SubCell"/>
</dbReference>
<feature type="transmembrane region" description="Helical" evidence="10">
    <location>
        <begin position="44"/>
        <end position="68"/>
    </location>
</feature>
<evidence type="ECO:0000256" key="4">
    <source>
        <dbReference type="ARBA" id="ARBA00022475"/>
    </source>
</evidence>
<dbReference type="UniPathway" id="UPA00252"/>
<keyword evidence="5" id="KW-0997">Cell inner membrane</keyword>
<dbReference type="Gene3D" id="1.25.40.10">
    <property type="entry name" value="Tetratricopeptide repeat domain"/>
    <property type="match status" value="1"/>
</dbReference>
<evidence type="ECO:0000256" key="6">
    <source>
        <dbReference type="ARBA" id="ARBA00022692"/>
    </source>
</evidence>
<gene>
    <name evidence="12" type="ORF">DFR34_11365</name>
</gene>
<organism evidence="12 13">
    <name type="scientific">Rivihabitans pingtungensis</name>
    <dbReference type="NCBI Taxonomy" id="1054498"/>
    <lineage>
        <taxon>Bacteria</taxon>
        <taxon>Pseudomonadati</taxon>
        <taxon>Pseudomonadota</taxon>
        <taxon>Betaproteobacteria</taxon>
        <taxon>Neisseriales</taxon>
        <taxon>Aquaspirillaceae</taxon>
        <taxon>Rivihabitans</taxon>
    </lineage>
</organism>
<sequence>MKVVLWIVGLFALAVGLSLFAQINTGYAIVFVPPYRVELSLNMTLLLAVGLIAVSYGLLRLLAATLNLPHEVAVFQRRKKLRIARHALVQSSLAYSEGRFQKAEREALRACENEQSPENQGVALLLAARAAHAMRAYDRRDGYLARMDSLGNGLQLARRMLEAELLLDEKRTVDALAAVEAARAQSPNLTAALRLELKIRQLQSSPEHVLALTEKLLKSEAISAEQARRYRLAAYRDQLPQLIDGQELRQWWQRIPAQERQNPSLALAVAQQYAKLEQADDAAHLLQGLLEDDYSSELVSELGELADQVSEARRIELLRLGEALLPSHSRDAQLLLTLGRLARAGKLWGKAQSYFEASLSIQPTLAAHAELARLLQALDRADEARRHFDACLELALAEV</sequence>
<evidence type="ECO:0000259" key="11">
    <source>
        <dbReference type="Pfam" id="PF07219"/>
    </source>
</evidence>
<dbReference type="AlphaFoldDB" id="A0A318KQT7"/>
<reference evidence="12 13" key="1">
    <citation type="submission" date="2018-05" db="EMBL/GenBank/DDBJ databases">
        <title>Genomic Encyclopedia of Type Strains, Phase IV (KMG-IV): sequencing the most valuable type-strain genomes for metagenomic binning, comparative biology and taxonomic classification.</title>
        <authorList>
            <person name="Goeker M."/>
        </authorList>
    </citation>
    <scope>NUCLEOTIDE SEQUENCE [LARGE SCALE GENOMIC DNA]</scope>
    <source>
        <strain evidence="12 13">DSM 29661</strain>
    </source>
</reference>
<protein>
    <submittedName>
        <fullName evidence="12">HemY protein</fullName>
    </submittedName>
</protein>
<feature type="domain" description="HemY N-terminal" evidence="11">
    <location>
        <begin position="26"/>
        <end position="134"/>
    </location>
</feature>
<dbReference type="SUPFAM" id="SSF48452">
    <property type="entry name" value="TPR-like"/>
    <property type="match status" value="1"/>
</dbReference>
<dbReference type="Pfam" id="PF07219">
    <property type="entry name" value="HemY_N"/>
    <property type="match status" value="1"/>
</dbReference>
<accession>A0A318KQT7</accession>
<evidence type="ECO:0000256" key="5">
    <source>
        <dbReference type="ARBA" id="ARBA00022519"/>
    </source>
</evidence>
<dbReference type="GO" id="GO:0006779">
    <property type="term" value="P:porphyrin-containing compound biosynthetic process"/>
    <property type="evidence" value="ECO:0007669"/>
    <property type="project" value="UniProtKB-KW"/>
</dbReference>
<comment type="subcellular location">
    <subcellularLocation>
        <location evidence="2">Cell inner membrane</location>
        <topology evidence="2">Multi-pass membrane protein</topology>
    </subcellularLocation>
</comment>
<proteinExistence type="predicted"/>
<dbReference type="InterPro" id="IPR005254">
    <property type="entry name" value="Heme_biosyn_assoc_TPR_pro"/>
</dbReference>
<evidence type="ECO:0000256" key="8">
    <source>
        <dbReference type="ARBA" id="ARBA00023136"/>
    </source>
</evidence>
<evidence type="ECO:0000313" key="12">
    <source>
        <dbReference type="EMBL" id="PXX78056.1"/>
    </source>
</evidence>
<evidence type="ECO:0000256" key="2">
    <source>
        <dbReference type="ARBA" id="ARBA00004429"/>
    </source>
</evidence>
<comment type="caution">
    <text evidence="12">The sequence shown here is derived from an EMBL/GenBank/DDBJ whole genome shotgun (WGS) entry which is preliminary data.</text>
</comment>
<evidence type="ECO:0000256" key="7">
    <source>
        <dbReference type="ARBA" id="ARBA00022989"/>
    </source>
</evidence>
<comment type="function">
    <text evidence="1">Involved in a late step of protoheme IX synthesis.</text>
</comment>
<name>A0A318KQT7_9NEIS</name>
<keyword evidence="4" id="KW-1003">Cell membrane</keyword>
<keyword evidence="9" id="KW-0627">Porphyrin biosynthesis</keyword>
<evidence type="ECO:0000256" key="9">
    <source>
        <dbReference type="ARBA" id="ARBA00023244"/>
    </source>
</evidence>
<dbReference type="EMBL" id="QJKI01000013">
    <property type="protein sequence ID" value="PXX78056.1"/>
    <property type="molecule type" value="Genomic_DNA"/>
</dbReference>
<dbReference type="InterPro" id="IPR010817">
    <property type="entry name" value="HemY_N"/>
</dbReference>
<dbReference type="Proteomes" id="UP000247555">
    <property type="component" value="Unassembled WGS sequence"/>
</dbReference>
<dbReference type="InterPro" id="IPR011990">
    <property type="entry name" value="TPR-like_helical_dom_sf"/>
</dbReference>
<keyword evidence="13" id="KW-1185">Reference proteome</keyword>
<keyword evidence="7 10" id="KW-1133">Transmembrane helix</keyword>
<evidence type="ECO:0000256" key="10">
    <source>
        <dbReference type="SAM" id="Phobius"/>
    </source>
</evidence>
<evidence type="ECO:0000256" key="3">
    <source>
        <dbReference type="ARBA" id="ARBA00004744"/>
    </source>
</evidence>
<keyword evidence="8 10" id="KW-0472">Membrane</keyword>